<gene>
    <name evidence="1" type="ORF">JW744_00395</name>
</gene>
<evidence type="ECO:0000313" key="2">
    <source>
        <dbReference type="Proteomes" id="UP000809243"/>
    </source>
</evidence>
<comment type="caution">
    <text evidence="1">The sequence shown here is derived from an EMBL/GenBank/DDBJ whole genome shotgun (WGS) entry which is preliminary data.</text>
</comment>
<dbReference type="Proteomes" id="UP000809243">
    <property type="component" value="Unassembled WGS sequence"/>
</dbReference>
<dbReference type="AlphaFoldDB" id="A0A938YMG7"/>
<dbReference type="Gene3D" id="3.20.20.150">
    <property type="entry name" value="Divalent-metal-dependent TIM barrel enzymes"/>
    <property type="match status" value="1"/>
</dbReference>
<reference evidence="1" key="1">
    <citation type="submission" date="2021-01" db="EMBL/GenBank/DDBJ databases">
        <title>Active Sulfur Cycling in an Early Earth Analoge.</title>
        <authorList>
            <person name="Hahn C.R."/>
            <person name="Youssef N.H."/>
            <person name="Elshahed M."/>
        </authorList>
    </citation>
    <scope>NUCLEOTIDE SEQUENCE</scope>
    <source>
        <strain evidence="1">Zod_Metabat.1151</strain>
    </source>
</reference>
<evidence type="ECO:0000313" key="1">
    <source>
        <dbReference type="EMBL" id="MBN2066909.1"/>
    </source>
</evidence>
<proteinExistence type="predicted"/>
<sequence>MIISISTGSVRQACENTSKAIKLIQKQFGEQIQGIELCFMLKQELDEFTLDEESIKFLDALQFNTLHAPVIGLDYGRNGETREIMQKIRKINSQVTLKQITFHPNHVSDFSVLVESGLNVCVENLPDGKTRKGWQFPGEFQKFFSKWGGFGFCFDVNHAMANGAKPVEFISMFDKKIEYIHLNATAQSGNADHALLTESSPETIEKIKPVLALNKPFVIEVNINKEKTPLIKKEISLIKTLEQQAKEE</sequence>
<dbReference type="InterPro" id="IPR036237">
    <property type="entry name" value="Xyl_isomerase-like_sf"/>
</dbReference>
<name>A0A938YMG7_9ARCH</name>
<dbReference type="EMBL" id="JAFGDB010000006">
    <property type="protein sequence ID" value="MBN2066909.1"/>
    <property type="molecule type" value="Genomic_DNA"/>
</dbReference>
<protein>
    <submittedName>
        <fullName evidence="1">TIM barrel protein</fullName>
    </submittedName>
</protein>
<organism evidence="1 2">
    <name type="scientific">Candidatus Iainarchaeum sp</name>
    <dbReference type="NCBI Taxonomy" id="3101447"/>
    <lineage>
        <taxon>Archaea</taxon>
        <taxon>Candidatus Iainarchaeota</taxon>
        <taxon>Candidatus Iainarchaeia</taxon>
        <taxon>Candidatus Iainarchaeales</taxon>
        <taxon>Candidatus Iainarchaeaceae</taxon>
        <taxon>Candidatus Iainarchaeum</taxon>
    </lineage>
</organism>
<accession>A0A938YMG7</accession>
<dbReference type="SUPFAM" id="SSF51658">
    <property type="entry name" value="Xylose isomerase-like"/>
    <property type="match status" value="1"/>
</dbReference>